<comment type="caution">
    <text evidence="2">The sequence shown here is derived from an EMBL/GenBank/DDBJ whole genome shotgun (WGS) entry which is preliminary data.</text>
</comment>
<evidence type="ECO:0000313" key="3">
    <source>
        <dbReference type="Proteomes" id="UP000572007"/>
    </source>
</evidence>
<dbReference type="AlphaFoldDB" id="A0A846W6D7"/>
<keyword evidence="1" id="KW-0812">Transmembrane</keyword>
<accession>A0A846W6D7</accession>
<sequence>MHTTDTRTEMNRCSTALVVLSLTATAALAIVAGLLGGIVAALLGTPMAGAIAVGGSSFTASMMIGLAIVKLVIRR</sequence>
<dbReference type="Proteomes" id="UP000572007">
    <property type="component" value="Unassembled WGS sequence"/>
</dbReference>
<organism evidence="2 3">
    <name type="scientific">Nocardia coubleae</name>
    <dbReference type="NCBI Taxonomy" id="356147"/>
    <lineage>
        <taxon>Bacteria</taxon>
        <taxon>Bacillati</taxon>
        <taxon>Actinomycetota</taxon>
        <taxon>Actinomycetes</taxon>
        <taxon>Mycobacteriales</taxon>
        <taxon>Nocardiaceae</taxon>
        <taxon>Nocardia</taxon>
    </lineage>
</organism>
<feature type="transmembrane region" description="Helical" evidence="1">
    <location>
        <begin position="16"/>
        <end position="43"/>
    </location>
</feature>
<keyword evidence="1" id="KW-0472">Membrane</keyword>
<feature type="transmembrane region" description="Helical" evidence="1">
    <location>
        <begin position="49"/>
        <end position="73"/>
    </location>
</feature>
<protein>
    <submittedName>
        <fullName evidence="2">Uncharacterized protein</fullName>
    </submittedName>
</protein>
<proteinExistence type="predicted"/>
<name>A0A846W6D7_9NOCA</name>
<reference evidence="2 3" key="1">
    <citation type="submission" date="2020-04" db="EMBL/GenBank/DDBJ databases">
        <title>MicrobeNet Type strains.</title>
        <authorList>
            <person name="Nicholson A.C."/>
        </authorList>
    </citation>
    <scope>NUCLEOTIDE SEQUENCE [LARGE SCALE GENOMIC DNA]</scope>
    <source>
        <strain evidence="2 3">DSM 44960</strain>
    </source>
</reference>
<gene>
    <name evidence="2" type="ORF">HGA10_12750</name>
</gene>
<dbReference type="RefSeq" id="WP_157104797.1">
    <property type="nucleotide sequence ID" value="NZ_JAAXOM010000003.1"/>
</dbReference>
<keyword evidence="1" id="KW-1133">Transmembrane helix</keyword>
<keyword evidence="3" id="KW-1185">Reference proteome</keyword>
<dbReference type="EMBL" id="JAAXOM010000003">
    <property type="protein sequence ID" value="NKX88177.1"/>
    <property type="molecule type" value="Genomic_DNA"/>
</dbReference>
<evidence type="ECO:0000313" key="2">
    <source>
        <dbReference type="EMBL" id="NKX88177.1"/>
    </source>
</evidence>
<evidence type="ECO:0000256" key="1">
    <source>
        <dbReference type="SAM" id="Phobius"/>
    </source>
</evidence>